<dbReference type="Pfam" id="PF07238">
    <property type="entry name" value="PilZ"/>
    <property type="match status" value="1"/>
</dbReference>
<dbReference type="Pfam" id="PF00015">
    <property type="entry name" value="MCPsignal"/>
    <property type="match status" value="1"/>
</dbReference>
<dbReference type="AlphaFoldDB" id="A0A5M6ISD5"/>
<feature type="domain" description="Methyl-accepting transducer" evidence="4">
    <location>
        <begin position="434"/>
        <end position="681"/>
    </location>
</feature>
<dbReference type="PROSITE" id="PS50112">
    <property type="entry name" value="PAS"/>
    <property type="match status" value="1"/>
</dbReference>
<gene>
    <name evidence="6" type="ORF">F1189_19335</name>
</gene>
<dbReference type="Gene3D" id="3.30.450.20">
    <property type="entry name" value="PAS domain"/>
    <property type="match status" value="1"/>
</dbReference>
<dbReference type="EMBL" id="VWPK01000033">
    <property type="protein sequence ID" value="KAA5610385.1"/>
    <property type="molecule type" value="Genomic_DNA"/>
</dbReference>
<dbReference type="Pfam" id="PF12729">
    <property type="entry name" value="4HB_MCP_1"/>
    <property type="match status" value="1"/>
</dbReference>
<dbReference type="InterPro" id="IPR013767">
    <property type="entry name" value="PAS_fold"/>
</dbReference>
<evidence type="ECO:0000256" key="2">
    <source>
        <dbReference type="PROSITE-ProRule" id="PRU00284"/>
    </source>
</evidence>
<dbReference type="NCBIfam" id="TIGR00229">
    <property type="entry name" value="sensory_box"/>
    <property type="match status" value="1"/>
</dbReference>
<evidence type="ECO:0000259" key="5">
    <source>
        <dbReference type="PROSITE" id="PS50112"/>
    </source>
</evidence>
<dbReference type="CDD" id="cd00130">
    <property type="entry name" value="PAS"/>
    <property type="match status" value="1"/>
</dbReference>
<dbReference type="InterPro" id="IPR004089">
    <property type="entry name" value="MCPsignal_dom"/>
</dbReference>
<protein>
    <submittedName>
        <fullName evidence="6">PAS domain-containing protein</fullName>
    </submittedName>
</protein>
<dbReference type="PANTHER" id="PTHR32089">
    <property type="entry name" value="METHYL-ACCEPTING CHEMOTAXIS PROTEIN MCPB"/>
    <property type="match status" value="1"/>
</dbReference>
<keyword evidence="3" id="KW-0812">Transmembrane</keyword>
<dbReference type="SUPFAM" id="SSF55785">
    <property type="entry name" value="PYP-like sensor domain (PAS domain)"/>
    <property type="match status" value="1"/>
</dbReference>
<keyword evidence="1 2" id="KW-0807">Transducer</keyword>
<evidence type="ECO:0000313" key="7">
    <source>
        <dbReference type="Proteomes" id="UP000325255"/>
    </source>
</evidence>
<dbReference type="InterPro" id="IPR035965">
    <property type="entry name" value="PAS-like_dom_sf"/>
</dbReference>
<evidence type="ECO:0000313" key="6">
    <source>
        <dbReference type="EMBL" id="KAA5610385.1"/>
    </source>
</evidence>
<dbReference type="Pfam" id="PF00989">
    <property type="entry name" value="PAS"/>
    <property type="match status" value="1"/>
</dbReference>
<dbReference type="InterPro" id="IPR024478">
    <property type="entry name" value="HlyB_4HB_MCP"/>
</dbReference>
<evidence type="ECO:0000256" key="1">
    <source>
        <dbReference type="ARBA" id="ARBA00023224"/>
    </source>
</evidence>
<dbReference type="GO" id="GO:0016020">
    <property type="term" value="C:membrane"/>
    <property type="evidence" value="ECO:0007669"/>
    <property type="project" value="InterPro"/>
</dbReference>
<proteinExistence type="predicted"/>
<sequence>MRLNESITSHEVEVPEGESLVSYTDTDGRIVFVNEPFTRISGFNAQELVGLPHNIVRHPDMPGAAFADLWQTVKVGRPWEGMVKNRTRNGDYYWGCVTVTPMIEGGEVVGYISILERPNRAEVARAEAAYARLRAGDVTGLQLLDGEITEVSWQRRLASFWASVLGRLLCVVSAVILTLVALGVLAMQDMRSKQATLRAIYEDGMGGMGRLGEILAGLQESLTELTRLEEEVAARQADAIMQRQERLRSITERVERTWQAYRGAARQPELQPLLERFAAGLAAYRQAEGAALALRPGAGAATAGLVRQATSAAGPAIATLQDLMQMELRLAGQNYEQSTAGFGGHILLVLLLVGGSVLLVCGFGWSLIMAVRRPLAGIHSDFEAIMANRYGHRVALPAAREFRMVASQLRALKARQAYAFHVHSEGRRELGEARRQAIRTIVDKIEAETYRAMRQVTEQTTEMSIGADSVAAVSARVTEHATEVNTAAGIALVNAQAVGAATEQLSTSIREISTRMGEVSARARSAAEGSAVVQERIRSLCQLAEEIDTVVALISEIAGKTNLLALNATIEAARAGAAGRGFAVVASEVKSLATRTASSTDEIRRQVEGIQAASRAAVEAAEAIGQSIMTTAEVAVAVAAVAEEQAVTTKAIAQGAAETATAARRVFERIDRVTCDATDASMQIEAMRTGSSTVADCVRDLEAAFVYMIRTSISDADRRSDPRFPVNLPSTVVDAWGGHVKTQLYDISRGGGSIGDVPGLQEGSRGEILFHHGGKGARVGFEVRWVGGDGRLHLRFVEQGISAEASDCIAGMIALAEQQAGDVAEPVGRRRHLYSGELQLF</sequence>
<dbReference type="GO" id="GO:0007165">
    <property type="term" value="P:signal transduction"/>
    <property type="evidence" value="ECO:0007669"/>
    <property type="project" value="UniProtKB-KW"/>
</dbReference>
<reference evidence="6 7" key="1">
    <citation type="submission" date="2019-09" db="EMBL/GenBank/DDBJ databases">
        <title>Genome sequence of Rhodovastum atsumiense, a diverse member of the Acetobacteraceae family of non-sulfur purple photosynthetic bacteria.</title>
        <authorList>
            <person name="Meyer T."/>
            <person name="Kyndt J."/>
        </authorList>
    </citation>
    <scope>NUCLEOTIDE SEQUENCE [LARGE SCALE GENOMIC DNA]</scope>
    <source>
        <strain evidence="6 7">DSM 21279</strain>
    </source>
</reference>
<dbReference type="Gene3D" id="2.40.10.220">
    <property type="entry name" value="predicted glycosyltransferase like domains"/>
    <property type="match status" value="1"/>
</dbReference>
<dbReference type="Gene3D" id="1.10.287.950">
    <property type="entry name" value="Methyl-accepting chemotaxis protein"/>
    <property type="match status" value="1"/>
</dbReference>
<accession>A0A5M6ISD5</accession>
<keyword evidence="3" id="KW-1133">Transmembrane helix</keyword>
<name>A0A5M6ISD5_9PROT</name>
<dbReference type="PANTHER" id="PTHR32089:SF112">
    <property type="entry name" value="LYSOZYME-LIKE PROTEIN-RELATED"/>
    <property type="match status" value="1"/>
</dbReference>
<feature type="transmembrane region" description="Helical" evidence="3">
    <location>
        <begin position="346"/>
        <end position="368"/>
    </location>
</feature>
<dbReference type="GO" id="GO:0035438">
    <property type="term" value="F:cyclic-di-GMP binding"/>
    <property type="evidence" value="ECO:0007669"/>
    <property type="project" value="InterPro"/>
</dbReference>
<dbReference type="InterPro" id="IPR009875">
    <property type="entry name" value="PilZ_domain"/>
</dbReference>
<dbReference type="GO" id="GO:0006355">
    <property type="term" value="P:regulation of DNA-templated transcription"/>
    <property type="evidence" value="ECO:0007669"/>
    <property type="project" value="InterPro"/>
</dbReference>
<dbReference type="OrthoDB" id="7295762at2"/>
<feature type="transmembrane region" description="Helical" evidence="3">
    <location>
        <begin position="160"/>
        <end position="185"/>
    </location>
</feature>
<comment type="caution">
    <text evidence="6">The sequence shown here is derived from an EMBL/GenBank/DDBJ whole genome shotgun (WGS) entry which is preliminary data.</text>
</comment>
<dbReference type="InterPro" id="IPR000014">
    <property type="entry name" value="PAS"/>
</dbReference>
<organism evidence="6 7">
    <name type="scientific">Rhodovastum atsumiense</name>
    <dbReference type="NCBI Taxonomy" id="504468"/>
    <lineage>
        <taxon>Bacteria</taxon>
        <taxon>Pseudomonadati</taxon>
        <taxon>Pseudomonadota</taxon>
        <taxon>Alphaproteobacteria</taxon>
        <taxon>Acetobacterales</taxon>
        <taxon>Acetobacteraceae</taxon>
        <taxon>Rhodovastum</taxon>
    </lineage>
</organism>
<feature type="domain" description="PAS" evidence="5">
    <location>
        <begin position="25"/>
        <end position="50"/>
    </location>
</feature>
<keyword evidence="3" id="KW-0472">Membrane</keyword>
<dbReference type="RefSeq" id="WP_150042514.1">
    <property type="nucleotide sequence ID" value="NZ_OW485601.1"/>
</dbReference>
<dbReference type="Proteomes" id="UP000325255">
    <property type="component" value="Unassembled WGS sequence"/>
</dbReference>
<dbReference type="PROSITE" id="PS50111">
    <property type="entry name" value="CHEMOTAXIS_TRANSDUC_2"/>
    <property type="match status" value="1"/>
</dbReference>
<evidence type="ECO:0000256" key="3">
    <source>
        <dbReference type="SAM" id="Phobius"/>
    </source>
</evidence>
<keyword evidence="7" id="KW-1185">Reference proteome</keyword>
<evidence type="ECO:0000259" key="4">
    <source>
        <dbReference type="PROSITE" id="PS50111"/>
    </source>
</evidence>
<dbReference type="SMART" id="SM00283">
    <property type="entry name" value="MA"/>
    <property type="match status" value="1"/>
</dbReference>
<dbReference type="SUPFAM" id="SSF58104">
    <property type="entry name" value="Methyl-accepting chemotaxis protein (MCP) signaling domain"/>
    <property type="match status" value="1"/>
</dbReference>